<feature type="compositionally biased region" description="Polar residues" evidence="1">
    <location>
        <begin position="1"/>
        <end position="14"/>
    </location>
</feature>
<feature type="region of interest" description="Disordered" evidence="1">
    <location>
        <begin position="1"/>
        <end position="106"/>
    </location>
</feature>
<sequence>MLQQQRFANDFQFTNSNNNSNINASPNPSKSTASSTTTTTSTIDHSATTLNSIFPWITTTPTTPSMHQRSESSSNNILEQTSDADDPVQDLSQRNADSDENQVPSL</sequence>
<organism evidence="4">
    <name type="scientific">Gongylonema pulchrum</name>
    <dbReference type="NCBI Taxonomy" id="637853"/>
    <lineage>
        <taxon>Eukaryota</taxon>
        <taxon>Metazoa</taxon>
        <taxon>Ecdysozoa</taxon>
        <taxon>Nematoda</taxon>
        <taxon>Chromadorea</taxon>
        <taxon>Rhabditida</taxon>
        <taxon>Spirurina</taxon>
        <taxon>Spiruromorpha</taxon>
        <taxon>Spiruroidea</taxon>
        <taxon>Gongylonematidae</taxon>
        <taxon>Gongylonema</taxon>
    </lineage>
</organism>
<evidence type="ECO:0000313" key="3">
    <source>
        <dbReference type="Proteomes" id="UP000271098"/>
    </source>
</evidence>
<reference evidence="2 3" key="2">
    <citation type="submission" date="2018-11" db="EMBL/GenBank/DDBJ databases">
        <authorList>
            <consortium name="Pathogen Informatics"/>
        </authorList>
    </citation>
    <scope>NUCLEOTIDE SEQUENCE [LARGE SCALE GENOMIC DNA]</scope>
</reference>
<reference evidence="4" key="1">
    <citation type="submission" date="2016-06" db="UniProtKB">
        <authorList>
            <consortium name="WormBaseParasite"/>
        </authorList>
    </citation>
    <scope>IDENTIFICATION</scope>
</reference>
<gene>
    <name evidence="2" type="ORF">GPUH_LOCUS7151</name>
</gene>
<dbReference type="EMBL" id="UYRT01018024">
    <property type="protein sequence ID" value="VDK57403.1"/>
    <property type="molecule type" value="Genomic_DNA"/>
</dbReference>
<proteinExistence type="predicted"/>
<keyword evidence="3" id="KW-1185">Reference proteome</keyword>
<feature type="compositionally biased region" description="Low complexity" evidence="1">
    <location>
        <begin position="15"/>
        <end position="49"/>
    </location>
</feature>
<feature type="compositionally biased region" description="Polar residues" evidence="1">
    <location>
        <begin position="90"/>
        <end position="106"/>
    </location>
</feature>
<accession>A0A183DEK6</accession>
<evidence type="ECO:0000256" key="1">
    <source>
        <dbReference type="SAM" id="MobiDB-lite"/>
    </source>
</evidence>
<dbReference type="Proteomes" id="UP000271098">
    <property type="component" value="Unassembled WGS sequence"/>
</dbReference>
<evidence type="ECO:0000313" key="4">
    <source>
        <dbReference type="WBParaSite" id="GPUH_0000715601-mRNA-1"/>
    </source>
</evidence>
<protein>
    <submittedName>
        <fullName evidence="2 4">Uncharacterized protein</fullName>
    </submittedName>
</protein>
<dbReference type="AlphaFoldDB" id="A0A183DEK6"/>
<dbReference type="WBParaSite" id="GPUH_0000715601-mRNA-1">
    <property type="protein sequence ID" value="GPUH_0000715601-mRNA-1"/>
    <property type="gene ID" value="GPUH_0000715601"/>
</dbReference>
<feature type="compositionally biased region" description="Polar residues" evidence="1">
    <location>
        <begin position="65"/>
        <end position="81"/>
    </location>
</feature>
<name>A0A183DEK6_9BILA</name>
<evidence type="ECO:0000313" key="2">
    <source>
        <dbReference type="EMBL" id="VDK57403.1"/>
    </source>
</evidence>